<keyword evidence="3" id="KW-1185">Reference proteome</keyword>
<dbReference type="PANTHER" id="PTHR46182:SF2">
    <property type="entry name" value="FI19480P1"/>
    <property type="match status" value="1"/>
</dbReference>
<protein>
    <recommendedName>
        <fullName evidence="4">Chitinase</fullName>
    </recommendedName>
</protein>
<name>A0ABY9WY61_9BACT</name>
<evidence type="ECO:0000313" key="3">
    <source>
        <dbReference type="Proteomes" id="UP001611383"/>
    </source>
</evidence>
<dbReference type="InterPro" id="IPR029865">
    <property type="entry name" value="KIAA0319-like"/>
</dbReference>
<evidence type="ECO:0000256" key="1">
    <source>
        <dbReference type="SAM" id="SignalP"/>
    </source>
</evidence>
<dbReference type="Gene3D" id="2.60.40.10">
    <property type="entry name" value="Immunoglobulins"/>
    <property type="match status" value="4"/>
</dbReference>
<sequence>MKRCVAVWLGLFLLAPVKAFSFATGKDVTFVSVELLESTGTVDSCDDDGVLDTGETALVRVTLRNSGTEPLADTRVRLASDDPDVSFPKEETPLLASKPGEEIKAELAVKLLGSARPRDVTLRIDYRATEQDPEYKTRTAVYRVDTDELPETSTSETVESPHHKWTFSPSSKGLSWWERHSDSADTGWFFRGPNNAKTGEIVLVSPRLQVSETEAFRFTFQHRYDFEKFNTAFYDGAVIELREGEGGTWENIGTAVTPTYNATLEASGENPLKGRKAYGGQSPGYPKFAPATADLGTAYAGKTVYIRFRIGTDLDTGATGWDLDDLKFEGLVNTPFTSLVAHRGECLDRVPVADAGPDQIVNERRLVTLFGSGKDPEGQPLTYKWTQTGGPLVTLSDPSVPNPTFVSPKVLADTDFQFELIVHDGEKPSLPDGVTVRVRDLPEGNHAPTVEAEPELSVFELEPVTLEASGTDADGDTLSYQWTQVGTPSVTLEGDTTARASFVAPKVTEPLVLTFQVVAHDSEAPSAPFTVTVKVNNIEHAPVASVKPVEAVDEGTLVTLEGSATDEDGETEFVYTWKRVEGPAVTLSDSKSASPSFTAPDVDGETKLTFQLVVGDGKLESEPVRVTVLVLDTSLVARAGADQSVREGSGVTLNGSGSKGSGLSYTWTQVDGPPVNLMPAGPMAMFNAPEVDGETALTFQLQVTDARGQRGEDTVTVRVTDRQPSPVSSSGCGCAAGQEGGGPTAVLLLLSALGFALRNRASSRRAGGFGHCIVRRQFLRHGAPEEIR</sequence>
<reference evidence="2 3" key="1">
    <citation type="submission" date="2019-08" db="EMBL/GenBank/DDBJ databases">
        <title>Archangium and Cystobacter genomes.</title>
        <authorList>
            <person name="Chen I.-C.K."/>
            <person name="Wielgoss S."/>
        </authorList>
    </citation>
    <scope>NUCLEOTIDE SEQUENCE [LARGE SCALE GENOMIC DNA]</scope>
    <source>
        <strain evidence="2 3">Cbm 6</strain>
    </source>
</reference>
<proteinExistence type="predicted"/>
<dbReference type="RefSeq" id="WP_395805178.1">
    <property type="nucleotide sequence ID" value="NZ_CP043494.1"/>
</dbReference>
<evidence type="ECO:0000313" key="2">
    <source>
        <dbReference type="EMBL" id="WNG48090.1"/>
    </source>
</evidence>
<dbReference type="Proteomes" id="UP001611383">
    <property type="component" value="Chromosome"/>
</dbReference>
<feature type="chain" id="PRO_5045544915" description="Chitinase" evidence="1">
    <location>
        <begin position="20"/>
        <end position="788"/>
    </location>
</feature>
<organism evidence="2 3">
    <name type="scientific">Archangium minus</name>
    <dbReference type="NCBI Taxonomy" id="83450"/>
    <lineage>
        <taxon>Bacteria</taxon>
        <taxon>Pseudomonadati</taxon>
        <taxon>Myxococcota</taxon>
        <taxon>Myxococcia</taxon>
        <taxon>Myxococcales</taxon>
        <taxon>Cystobacterineae</taxon>
        <taxon>Archangiaceae</taxon>
        <taxon>Archangium</taxon>
    </lineage>
</organism>
<dbReference type="Pfam" id="PF22352">
    <property type="entry name" value="K319L-like_PKD"/>
    <property type="match status" value="4"/>
</dbReference>
<evidence type="ECO:0008006" key="4">
    <source>
        <dbReference type="Google" id="ProtNLM"/>
    </source>
</evidence>
<gene>
    <name evidence="2" type="ORF">F0U60_31080</name>
</gene>
<dbReference type="PANTHER" id="PTHR46182">
    <property type="entry name" value="FI19480P1"/>
    <property type="match status" value="1"/>
</dbReference>
<dbReference type="InterPro" id="IPR013783">
    <property type="entry name" value="Ig-like_fold"/>
</dbReference>
<keyword evidence="1" id="KW-0732">Signal</keyword>
<dbReference type="EMBL" id="CP043494">
    <property type="protein sequence ID" value="WNG48090.1"/>
    <property type="molecule type" value="Genomic_DNA"/>
</dbReference>
<feature type="signal peptide" evidence="1">
    <location>
        <begin position="1"/>
        <end position="19"/>
    </location>
</feature>
<accession>A0ABY9WY61</accession>